<dbReference type="Gene3D" id="1.20.1720.10">
    <property type="entry name" value="Multidrug resistance protein D"/>
    <property type="match status" value="1"/>
</dbReference>
<dbReference type="InterPro" id="IPR005829">
    <property type="entry name" value="Sugar_transporter_CS"/>
</dbReference>
<evidence type="ECO:0000313" key="8">
    <source>
        <dbReference type="EMBL" id="AWT25153.1"/>
    </source>
</evidence>
<accession>A0A2Z3YUL4</accession>
<evidence type="ECO:0000256" key="4">
    <source>
        <dbReference type="ARBA" id="ARBA00022989"/>
    </source>
</evidence>
<dbReference type="GO" id="GO:0005886">
    <property type="term" value="C:plasma membrane"/>
    <property type="evidence" value="ECO:0007669"/>
    <property type="project" value="UniProtKB-SubCell"/>
</dbReference>
<evidence type="ECO:0000256" key="3">
    <source>
        <dbReference type="ARBA" id="ARBA00022692"/>
    </source>
</evidence>
<feature type="domain" description="Major facilitator superfamily (MFS) profile" evidence="7">
    <location>
        <begin position="19"/>
        <end position="457"/>
    </location>
</feature>
<evidence type="ECO:0000256" key="1">
    <source>
        <dbReference type="ARBA" id="ARBA00004651"/>
    </source>
</evidence>
<feature type="transmembrane region" description="Helical" evidence="6">
    <location>
        <begin position="174"/>
        <end position="195"/>
    </location>
</feature>
<feature type="transmembrane region" description="Helical" evidence="6">
    <location>
        <begin position="55"/>
        <end position="77"/>
    </location>
</feature>
<keyword evidence="5 6" id="KW-0472">Membrane</keyword>
<protein>
    <submittedName>
        <fullName evidence="8">Multidrug resistance protein Stp</fullName>
    </submittedName>
</protein>
<feature type="transmembrane region" description="Helical" evidence="6">
    <location>
        <begin position="339"/>
        <end position="358"/>
    </location>
</feature>
<dbReference type="Gene3D" id="1.20.1250.20">
    <property type="entry name" value="MFS general substrate transporter like domains"/>
    <property type="match status" value="1"/>
</dbReference>
<feature type="transmembrane region" description="Helical" evidence="6">
    <location>
        <begin position="266"/>
        <end position="292"/>
    </location>
</feature>
<evidence type="ECO:0000259" key="7">
    <source>
        <dbReference type="PROSITE" id="PS50850"/>
    </source>
</evidence>
<evidence type="ECO:0000256" key="6">
    <source>
        <dbReference type="SAM" id="Phobius"/>
    </source>
</evidence>
<name>A0A2Z3YUL4_9CORY</name>
<dbReference type="PANTHER" id="PTHR42718:SF9">
    <property type="entry name" value="MAJOR FACILITATOR SUPERFAMILY MULTIDRUG TRANSPORTER MFSC"/>
    <property type="match status" value="1"/>
</dbReference>
<dbReference type="CDD" id="cd17321">
    <property type="entry name" value="MFS_MMR_MDR_like"/>
    <property type="match status" value="1"/>
</dbReference>
<dbReference type="RefSeq" id="WP_227871139.1">
    <property type="nucleotide sequence ID" value="NZ_CP024988.1"/>
</dbReference>
<feature type="transmembrane region" description="Helical" evidence="6">
    <location>
        <begin position="20"/>
        <end position="43"/>
    </location>
</feature>
<evidence type="ECO:0000256" key="5">
    <source>
        <dbReference type="ARBA" id="ARBA00023136"/>
    </source>
</evidence>
<keyword evidence="2" id="KW-0813">Transport</keyword>
<sequence>MHPSQTTATALSPTRRWTVLAVCASALFLVGLDTTVVTVALPAVGDGLQVDPGQLAWVVDAYTVPFAGLLITSGALADRFGRRRVFCTGLVIFAAASLACALAPTAGMLVTARAVQGVGASMLSPVALAIVVHVITEPRERALAVGVWGSVFGLSTAVGPVAGGLLTDTVGWQGVFWINIPLVAAALALVARFVPESRAGQPRRPDIPGQLLLTLLLVCGVGLLIEGPRLGWSSPVTVTAVLVLVVTVPVFVLTSSRRAEPLLDPGLFRFLPFTGAVVSAVVVFTAFSVMLVLTTVLLQDAYGWSATAAGTAALPAALGAFVGAPVSGLLVGRTGAGTPLLVSGACLAAGGLLLSVAAGDGGVDRVLLSAGCLLTGTGVGLSSSPLTTTAVNSLPADRAGVAGGVTSTARQVGTAVGAAVAGALAAGGPGAWTGTLVTAVCGVVVIVVTLICCRSGNSHCGPR</sequence>
<feature type="transmembrane region" description="Helical" evidence="6">
    <location>
        <begin position="231"/>
        <end position="254"/>
    </location>
</feature>
<feature type="transmembrane region" description="Helical" evidence="6">
    <location>
        <begin position="142"/>
        <end position="162"/>
    </location>
</feature>
<dbReference type="PROSITE" id="PS00216">
    <property type="entry name" value="SUGAR_TRANSPORT_1"/>
    <property type="match status" value="1"/>
</dbReference>
<gene>
    <name evidence="8" type="primary">stp_1</name>
    <name evidence="8" type="ORF">Csp1_03270</name>
</gene>
<dbReference type="Proteomes" id="UP000247696">
    <property type="component" value="Chromosome"/>
</dbReference>
<evidence type="ECO:0000313" key="9">
    <source>
        <dbReference type="Proteomes" id="UP000247696"/>
    </source>
</evidence>
<dbReference type="EMBL" id="CP024988">
    <property type="protein sequence ID" value="AWT25153.1"/>
    <property type="molecule type" value="Genomic_DNA"/>
</dbReference>
<proteinExistence type="predicted"/>
<dbReference type="KEGG" id="cpre:Csp1_03270"/>
<organism evidence="8 9">
    <name type="scientific">Corynebacterium provencense</name>
    <dbReference type="NCBI Taxonomy" id="1737425"/>
    <lineage>
        <taxon>Bacteria</taxon>
        <taxon>Bacillati</taxon>
        <taxon>Actinomycetota</taxon>
        <taxon>Actinomycetes</taxon>
        <taxon>Mycobacteriales</taxon>
        <taxon>Corynebacteriaceae</taxon>
        <taxon>Corynebacterium</taxon>
    </lineage>
</organism>
<keyword evidence="9" id="KW-1185">Reference proteome</keyword>
<feature type="transmembrane region" description="Helical" evidence="6">
    <location>
        <begin position="312"/>
        <end position="332"/>
    </location>
</feature>
<dbReference type="PROSITE" id="PS50850">
    <property type="entry name" value="MFS"/>
    <property type="match status" value="1"/>
</dbReference>
<comment type="subcellular location">
    <subcellularLocation>
        <location evidence="1">Cell membrane</location>
        <topology evidence="1">Multi-pass membrane protein</topology>
    </subcellularLocation>
</comment>
<dbReference type="AlphaFoldDB" id="A0A2Z3YUL4"/>
<evidence type="ECO:0000256" key="2">
    <source>
        <dbReference type="ARBA" id="ARBA00022448"/>
    </source>
</evidence>
<dbReference type="InterPro" id="IPR020846">
    <property type="entry name" value="MFS_dom"/>
</dbReference>
<dbReference type="InterPro" id="IPR036259">
    <property type="entry name" value="MFS_trans_sf"/>
</dbReference>
<keyword evidence="3 6" id="KW-0812">Transmembrane</keyword>
<dbReference type="InterPro" id="IPR011701">
    <property type="entry name" value="MFS"/>
</dbReference>
<feature type="transmembrane region" description="Helical" evidence="6">
    <location>
        <begin position="207"/>
        <end position="225"/>
    </location>
</feature>
<feature type="transmembrane region" description="Helical" evidence="6">
    <location>
        <begin position="431"/>
        <end position="453"/>
    </location>
</feature>
<dbReference type="SUPFAM" id="SSF103473">
    <property type="entry name" value="MFS general substrate transporter"/>
    <property type="match status" value="1"/>
</dbReference>
<keyword evidence="4 6" id="KW-1133">Transmembrane helix</keyword>
<dbReference type="PANTHER" id="PTHR42718">
    <property type="entry name" value="MAJOR FACILITATOR SUPERFAMILY MULTIDRUG TRANSPORTER MFSC"/>
    <property type="match status" value="1"/>
</dbReference>
<feature type="transmembrane region" description="Helical" evidence="6">
    <location>
        <begin position="89"/>
        <end position="109"/>
    </location>
</feature>
<reference evidence="9" key="1">
    <citation type="submission" date="2017-11" db="EMBL/GenBank/DDBJ databases">
        <title>Otitis media/interna in a cat caused by the recently described species Corynebacterium provencense.</title>
        <authorList>
            <person name="Kittl S."/>
            <person name="Brodard I."/>
            <person name="Rychener L."/>
            <person name="Jores J."/>
            <person name="Roosje P."/>
            <person name="Gobeli Brawand S."/>
        </authorList>
    </citation>
    <scope>NUCLEOTIDE SEQUENCE [LARGE SCALE GENOMIC DNA]</scope>
    <source>
        <strain evidence="9">17KM38</strain>
    </source>
</reference>
<dbReference type="GO" id="GO:0022857">
    <property type="term" value="F:transmembrane transporter activity"/>
    <property type="evidence" value="ECO:0007669"/>
    <property type="project" value="InterPro"/>
</dbReference>
<feature type="transmembrane region" description="Helical" evidence="6">
    <location>
        <begin position="115"/>
        <end position="135"/>
    </location>
</feature>
<dbReference type="Pfam" id="PF07690">
    <property type="entry name" value="MFS_1"/>
    <property type="match status" value="1"/>
</dbReference>